<dbReference type="EMBL" id="VOXD01000002">
    <property type="protein sequence ID" value="TXF91451.1"/>
    <property type="molecule type" value="Genomic_DNA"/>
</dbReference>
<evidence type="ECO:0000259" key="3">
    <source>
        <dbReference type="Pfam" id="PF00849"/>
    </source>
</evidence>
<organism evidence="4 5">
    <name type="scientific">Neolewinella aurantiaca</name>
    <dbReference type="NCBI Taxonomy" id="2602767"/>
    <lineage>
        <taxon>Bacteria</taxon>
        <taxon>Pseudomonadati</taxon>
        <taxon>Bacteroidota</taxon>
        <taxon>Saprospiria</taxon>
        <taxon>Saprospirales</taxon>
        <taxon>Lewinellaceae</taxon>
        <taxon>Neolewinella</taxon>
    </lineage>
</organism>
<dbReference type="InterPro" id="IPR006224">
    <property type="entry name" value="PsdUridine_synth_RluA-like_CS"/>
</dbReference>
<keyword evidence="1" id="KW-0175">Coiled coil</keyword>
<evidence type="ECO:0000256" key="1">
    <source>
        <dbReference type="SAM" id="Coils"/>
    </source>
</evidence>
<evidence type="ECO:0000313" key="4">
    <source>
        <dbReference type="EMBL" id="TXF91451.1"/>
    </source>
</evidence>
<gene>
    <name evidence="4" type="ORF">FUA23_01795</name>
</gene>
<dbReference type="PANTHER" id="PTHR21600">
    <property type="entry name" value="MITOCHONDRIAL RNA PSEUDOURIDINE SYNTHASE"/>
    <property type="match status" value="1"/>
</dbReference>
<dbReference type="InterPro" id="IPR006145">
    <property type="entry name" value="PsdUridine_synth_RsuA/RluA"/>
</dbReference>
<dbReference type="AlphaFoldDB" id="A0A5C7FTM6"/>
<dbReference type="Pfam" id="PF00849">
    <property type="entry name" value="PseudoU_synth_2"/>
    <property type="match status" value="1"/>
</dbReference>
<dbReference type="Gene3D" id="3.30.2350.10">
    <property type="entry name" value="Pseudouridine synthase"/>
    <property type="match status" value="1"/>
</dbReference>
<dbReference type="OrthoDB" id="9807829at2"/>
<dbReference type="InterPro" id="IPR020103">
    <property type="entry name" value="PsdUridine_synth_cat_dom_sf"/>
</dbReference>
<dbReference type="SUPFAM" id="SSF55120">
    <property type="entry name" value="Pseudouridine synthase"/>
    <property type="match status" value="1"/>
</dbReference>
<proteinExistence type="predicted"/>
<feature type="domain" description="Pseudouridine synthase RsuA/RluA-like" evidence="3">
    <location>
        <begin position="366"/>
        <end position="514"/>
    </location>
</feature>
<name>A0A5C7FTM6_9BACT</name>
<feature type="compositionally biased region" description="Basic and acidic residues" evidence="2">
    <location>
        <begin position="162"/>
        <end position="179"/>
    </location>
</feature>
<comment type="caution">
    <text evidence="4">The sequence shown here is derived from an EMBL/GenBank/DDBJ whole genome shotgun (WGS) entry which is preliminary data.</text>
</comment>
<dbReference type="PROSITE" id="PS01129">
    <property type="entry name" value="PSI_RLU"/>
    <property type="match status" value="1"/>
</dbReference>
<evidence type="ECO:0000256" key="2">
    <source>
        <dbReference type="SAM" id="MobiDB-lite"/>
    </source>
</evidence>
<evidence type="ECO:0000313" key="5">
    <source>
        <dbReference type="Proteomes" id="UP000321907"/>
    </source>
</evidence>
<reference evidence="4 5" key="1">
    <citation type="submission" date="2019-08" db="EMBL/GenBank/DDBJ databases">
        <title>Lewinella sp. strain SSH13 Genome sequencing and assembly.</title>
        <authorList>
            <person name="Kim I."/>
        </authorList>
    </citation>
    <scope>NUCLEOTIDE SEQUENCE [LARGE SCALE GENOMIC DNA]</scope>
    <source>
        <strain evidence="4 5">SSH13</strain>
    </source>
</reference>
<feature type="region of interest" description="Disordered" evidence="2">
    <location>
        <begin position="162"/>
        <end position="187"/>
    </location>
</feature>
<dbReference type="GO" id="GO:0140098">
    <property type="term" value="F:catalytic activity, acting on RNA"/>
    <property type="evidence" value="ECO:0007669"/>
    <property type="project" value="UniProtKB-ARBA"/>
</dbReference>
<feature type="coiled-coil region" evidence="1">
    <location>
        <begin position="210"/>
        <end position="237"/>
    </location>
</feature>
<dbReference type="Proteomes" id="UP000321907">
    <property type="component" value="Unassembled WGS sequence"/>
</dbReference>
<protein>
    <submittedName>
        <fullName evidence="4">RNA pseudouridine synthase</fullName>
    </submittedName>
</protein>
<sequence>MPTSFDTFFHPFPAPAAAPPPDRFTFPFHYTPHPLALQAVACLQDHLRNQTEWQHDFGHNNEVEVGAKGKMFGVLVVENEAGELGFLAAYSGKLANSNHLPGFVPPVYDVLLAEGFYKKGEKEVNAVNAQLEALEQAPELALAKENLARTQAQAKDEIAKEKADIKAAKQDRKRQREAARATMSPEQVTALEEQLARESVGRHFGMKDLVKAWDKRIETATRELAVLTDEITRLKTLRKTMSNDLQHRIFAEYRFLDANGEVRDLTDIFKDTIFKTPPAGAGECAAPKLLQFAYLHSYKPVAMAEFWWGQSPRSEIRKHGHYYPACRGKCEPILSHMLVGLEVDPNPMLENPAAGKELPIVFQDDHLLVVNKPHEFLSVPGRNIEDSVWLRIKQQFPEATGPLIVHRLDMSTSGLLLLTKTKETHKLLQHQFFKRSVKKRYVALLEGEVAGDEGIIDLPLRGDIEDRPRQIVCHEHGKTSRTHWKVVGRENGRTRVHLWPVTGRTHQLRVHCAHPHGLNTPIIGDDLYGQPADRLHLHAEWISFIHPHTKEEVSFEVKATF</sequence>
<accession>A0A5C7FTM6</accession>
<dbReference type="CDD" id="cd02869">
    <property type="entry name" value="PseudoU_synth_RluA_like"/>
    <property type="match status" value="1"/>
</dbReference>
<dbReference type="GO" id="GO:0003723">
    <property type="term" value="F:RNA binding"/>
    <property type="evidence" value="ECO:0007669"/>
    <property type="project" value="InterPro"/>
</dbReference>
<dbReference type="InterPro" id="IPR050188">
    <property type="entry name" value="RluA_PseudoU_synthase"/>
</dbReference>
<keyword evidence="5" id="KW-1185">Reference proteome</keyword>
<dbReference type="RefSeq" id="WP_147928991.1">
    <property type="nucleotide sequence ID" value="NZ_VOXD01000002.1"/>
</dbReference>
<dbReference type="GO" id="GO:0009982">
    <property type="term" value="F:pseudouridine synthase activity"/>
    <property type="evidence" value="ECO:0007669"/>
    <property type="project" value="InterPro"/>
</dbReference>
<dbReference type="PANTHER" id="PTHR21600:SF89">
    <property type="entry name" value="RIBOSOMAL LARGE SUBUNIT PSEUDOURIDINE SYNTHASE A"/>
    <property type="match status" value="1"/>
</dbReference>
<dbReference type="GO" id="GO:0000455">
    <property type="term" value="P:enzyme-directed rRNA pseudouridine synthesis"/>
    <property type="evidence" value="ECO:0007669"/>
    <property type="project" value="TreeGrafter"/>
</dbReference>